<evidence type="ECO:0000313" key="1">
    <source>
        <dbReference type="EMBL" id="GJT91639.1"/>
    </source>
</evidence>
<reference evidence="1" key="1">
    <citation type="journal article" date="2022" name="Int. J. Mol. Sci.">
        <title>Draft Genome of Tanacetum Coccineum: Genomic Comparison of Closely Related Tanacetum-Family Plants.</title>
        <authorList>
            <person name="Yamashiro T."/>
            <person name="Shiraishi A."/>
            <person name="Nakayama K."/>
            <person name="Satake H."/>
        </authorList>
    </citation>
    <scope>NUCLEOTIDE SEQUENCE</scope>
</reference>
<proteinExistence type="predicted"/>
<gene>
    <name evidence="1" type="ORF">Tco_1080484</name>
</gene>
<organism evidence="1 2">
    <name type="scientific">Tanacetum coccineum</name>
    <dbReference type="NCBI Taxonomy" id="301880"/>
    <lineage>
        <taxon>Eukaryota</taxon>
        <taxon>Viridiplantae</taxon>
        <taxon>Streptophyta</taxon>
        <taxon>Embryophyta</taxon>
        <taxon>Tracheophyta</taxon>
        <taxon>Spermatophyta</taxon>
        <taxon>Magnoliopsida</taxon>
        <taxon>eudicotyledons</taxon>
        <taxon>Gunneridae</taxon>
        <taxon>Pentapetalae</taxon>
        <taxon>asterids</taxon>
        <taxon>campanulids</taxon>
        <taxon>Asterales</taxon>
        <taxon>Asteraceae</taxon>
        <taxon>Asteroideae</taxon>
        <taxon>Anthemideae</taxon>
        <taxon>Anthemidinae</taxon>
        <taxon>Tanacetum</taxon>
    </lineage>
</organism>
<accession>A0ABQ5HVQ8</accession>
<dbReference type="Proteomes" id="UP001151760">
    <property type="component" value="Unassembled WGS sequence"/>
</dbReference>
<comment type="caution">
    <text evidence="1">The sequence shown here is derived from an EMBL/GenBank/DDBJ whole genome shotgun (WGS) entry which is preliminary data.</text>
</comment>
<evidence type="ECO:0000313" key="2">
    <source>
        <dbReference type="Proteomes" id="UP001151760"/>
    </source>
</evidence>
<dbReference type="EMBL" id="BQNB010020037">
    <property type="protein sequence ID" value="GJT91639.1"/>
    <property type="molecule type" value="Genomic_DNA"/>
</dbReference>
<sequence length="84" mass="9710">MESIVDVTELFRKLKLYPLAKRSKDIRKVANYHGLTFFPVSPESDDTFMSLQALSNLHYLFSGFHDYFYSPSELTSPIFGPTKQ</sequence>
<name>A0ABQ5HVQ8_9ASTR</name>
<keyword evidence="2" id="KW-1185">Reference proteome</keyword>
<evidence type="ECO:0008006" key="3">
    <source>
        <dbReference type="Google" id="ProtNLM"/>
    </source>
</evidence>
<reference evidence="1" key="2">
    <citation type="submission" date="2022-01" db="EMBL/GenBank/DDBJ databases">
        <authorList>
            <person name="Yamashiro T."/>
            <person name="Shiraishi A."/>
            <person name="Satake H."/>
            <person name="Nakayama K."/>
        </authorList>
    </citation>
    <scope>NUCLEOTIDE SEQUENCE</scope>
</reference>
<protein>
    <recommendedName>
        <fullName evidence="3">Maturase K</fullName>
    </recommendedName>
</protein>